<evidence type="ECO:0000313" key="11">
    <source>
        <dbReference type="Proteomes" id="UP001279734"/>
    </source>
</evidence>
<comment type="caution">
    <text evidence="10">The sequence shown here is derived from an EMBL/GenBank/DDBJ whole genome shotgun (WGS) entry which is preliminary data.</text>
</comment>
<keyword evidence="4 9" id="KW-0812">Transmembrane</keyword>
<dbReference type="PANTHER" id="PTHR11706">
    <property type="entry name" value="SOLUTE CARRIER PROTEIN FAMILY 11 MEMBER"/>
    <property type="match status" value="1"/>
</dbReference>
<evidence type="ECO:0000256" key="8">
    <source>
        <dbReference type="SAM" id="MobiDB-lite"/>
    </source>
</evidence>
<sequence>MRRVENESGELRESGGVGSNGIASLDVEAVAPPSSATAVTKPKDFTYGQDHRYEEPGWRKFFKFVGPGFLVSLAYIDPGNLLTDLQAGAGLKYELLWVILVGLIAALVIQSFAANLGVSTGKHLAELCKAEYPVVVAYFIGTAAALNILFKIPMWTGVLIAGLNTLLLIGLQRYGMRKLEVLIAIMIFVMAGCFFAEMSYVKLNAKRVVEGMFIPKLSGPGATADSIALLGTTIMPHNLFLHSALVLTRKVPKSVRGINEACRFFLLESGFALFVALLINIAVVSVTGAICWSNQITPQNADTCNNITLNSAYILLQNVLGSKTGPILYAVALLASGQSSAVTGTYAGQFIMLGFLNLKMKKWSRNLLTRTIALTPSLIVSIISGPKGASRLIIISSMIVIAWTLGLGIIIINIYYLSTTFVGWLIHNSLPRAANVIIGILVFPLMAIYVLGIIYLAFRKNRVETFIEPDAENGTTANKADGEHSANFDPPLPYRDDLAEIPE</sequence>
<dbReference type="Proteomes" id="UP001279734">
    <property type="component" value="Unassembled WGS sequence"/>
</dbReference>
<feature type="transmembrane region" description="Helical" evidence="9">
    <location>
        <begin position="327"/>
        <end position="356"/>
    </location>
</feature>
<evidence type="ECO:0000256" key="5">
    <source>
        <dbReference type="ARBA" id="ARBA00022989"/>
    </source>
</evidence>
<feature type="transmembrane region" description="Helical" evidence="9">
    <location>
        <begin position="130"/>
        <end position="149"/>
    </location>
</feature>
<dbReference type="GO" id="GO:0034755">
    <property type="term" value="P:iron ion transmembrane transport"/>
    <property type="evidence" value="ECO:0007669"/>
    <property type="project" value="TreeGrafter"/>
</dbReference>
<keyword evidence="3" id="KW-0813">Transport</keyword>
<keyword evidence="7 9" id="KW-0472">Membrane</keyword>
<dbReference type="Pfam" id="PF01566">
    <property type="entry name" value="Nramp"/>
    <property type="match status" value="1"/>
</dbReference>
<evidence type="ECO:0000313" key="10">
    <source>
        <dbReference type="EMBL" id="GMH00725.1"/>
    </source>
</evidence>
<name>A0AAD3RYI7_NEPGR</name>
<dbReference type="PANTHER" id="PTHR11706:SF77">
    <property type="entry name" value="METAL TRANSPORTER NRAMP5"/>
    <property type="match status" value="1"/>
</dbReference>
<evidence type="ECO:0000256" key="2">
    <source>
        <dbReference type="ARBA" id="ARBA00009965"/>
    </source>
</evidence>
<dbReference type="GO" id="GO:0015086">
    <property type="term" value="F:cadmium ion transmembrane transporter activity"/>
    <property type="evidence" value="ECO:0007669"/>
    <property type="project" value="TreeGrafter"/>
</dbReference>
<dbReference type="GO" id="GO:0005384">
    <property type="term" value="F:manganese ion transmembrane transporter activity"/>
    <property type="evidence" value="ECO:0007669"/>
    <property type="project" value="TreeGrafter"/>
</dbReference>
<dbReference type="GO" id="GO:0005886">
    <property type="term" value="C:plasma membrane"/>
    <property type="evidence" value="ECO:0007669"/>
    <property type="project" value="TreeGrafter"/>
</dbReference>
<dbReference type="NCBIfam" id="NF037982">
    <property type="entry name" value="Nramp_1"/>
    <property type="match status" value="1"/>
</dbReference>
<dbReference type="NCBIfam" id="TIGR01197">
    <property type="entry name" value="nramp"/>
    <property type="match status" value="1"/>
</dbReference>
<accession>A0AAD3RYI7</accession>
<keyword evidence="5 9" id="KW-1133">Transmembrane helix</keyword>
<feature type="compositionally biased region" description="Basic and acidic residues" evidence="8">
    <location>
        <begin position="494"/>
        <end position="503"/>
    </location>
</feature>
<protein>
    <submittedName>
        <fullName evidence="10">Uncharacterized protein</fullName>
    </submittedName>
</protein>
<keyword evidence="11" id="KW-1185">Reference proteome</keyword>
<feature type="transmembrane region" description="Helical" evidence="9">
    <location>
        <begin position="155"/>
        <end position="174"/>
    </location>
</feature>
<feature type="compositionally biased region" description="Basic and acidic residues" evidence="8">
    <location>
        <begin position="1"/>
        <end position="13"/>
    </location>
</feature>
<evidence type="ECO:0000256" key="7">
    <source>
        <dbReference type="ARBA" id="ARBA00023136"/>
    </source>
</evidence>
<evidence type="ECO:0000256" key="1">
    <source>
        <dbReference type="ARBA" id="ARBA00004141"/>
    </source>
</evidence>
<evidence type="ECO:0000256" key="4">
    <source>
        <dbReference type="ARBA" id="ARBA00022692"/>
    </source>
</evidence>
<feature type="region of interest" description="Disordered" evidence="8">
    <location>
        <begin position="473"/>
        <end position="503"/>
    </location>
</feature>
<comment type="similarity">
    <text evidence="2">Belongs to the NRAMP (TC 2.A.55) family.</text>
</comment>
<comment type="subcellular location">
    <subcellularLocation>
        <location evidence="1">Membrane</location>
        <topology evidence="1">Multi-pass membrane protein</topology>
    </subcellularLocation>
</comment>
<feature type="region of interest" description="Disordered" evidence="8">
    <location>
        <begin position="1"/>
        <end position="20"/>
    </location>
</feature>
<proteinExistence type="inferred from homology"/>
<organism evidence="10 11">
    <name type="scientific">Nepenthes gracilis</name>
    <name type="common">Slender pitcher plant</name>
    <dbReference type="NCBI Taxonomy" id="150966"/>
    <lineage>
        <taxon>Eukaryota</taxon>
        <taxon>Viridiplantae</taxon>
        <taxon>Streptophyta</taxon>
        <taxon>Embryophyta</taxon>
        <taxon>Tracheophyta</taxon>
        <taxon>Spermatophyta</taxon>
        <taxon>Magnoliopsida</taxon>
        <taxon>eudicotyledons</taxon>
        <taxon>Gunneridae</taxon>
        <taxon>Pentapetalae</taxon>
        <taxon>Caryophyllales</taxon>
        <taxon>Nepenthaceae</taxon>
        <taxon>Nepenthes</taxon>
    </lineage>
</organism>
<gene>
    <name evidence="10" type="ORF">Nepgr_002564</name>
</gene>
<evidence type="ECO:0000256" key="6">
    <source>
        <dbReference type="ARBA" id="ARBA00023065"/>
    </source>
</evidence>
<dbReference type="EMBL" id="BSYO01000002">
    <property type="protein sequence ID" value="GMH00725.1"/>
    <property type="molecule type" value="Genomic_DNA"/>
</dbReference>
<keyword evidence="6" id="KW-0406">Ion transport</keyword>
<dbReference type="AlphaFoldDB" id="A0AAD3RYI7"/>
<feature type="transmembrane region" description="Helical" evidence="9">
    <location>
        <begin position="269"/>
        <end position="290"/>
    </location>
</feature>
<reference evidence="10" key="1">
    <citation type="submission" date="2023-05" db="EMBL/GenBank/DDBJ databases">
        <title>Nepenthes gracilis genome sequencing.</title>
        <authorList>
            <person name="Fukushima K."/>
        </authorList>
    </citation>
    <scope>NUCLEOTIDE SEQUENCE</scope>
    <source>
        <strain evidence="10">SING2019-196</strain>
    </source>
</reference>
<feature type="transmembrane region" description="Helical" evidence="9">
    <location>
        <begin position="96"/>
        <end position="118"/>
    </location>
</feature>
<feature type="transmembrane region" description="Helical" evidence="9">
    <location>
        <begin position="181"/>
        <end position="201"/>
    </location>
</feature>
<evidence type="ECO:0000256" key="9">
    <source>
        <dbReference type="SAM" id="Phobius"/>
    </source>
</evidence>
<feature type="transmembrane region" description="Helical" evidence="9">
    <location>
        <begin position="392"/>
        <end position="416"/>
    </location>
</feature>
<dbReference type="PRINTS" id="PR00447">
    <property type="entry name" value="NATRESASSCMP"/>
</dbReference>
<dbReference type="InterPro" id="IPR001046">
    <property type="entry name" value="NRAMP_fam"/>
</dbReference>
<feature type="transmembrane region" description="Helical" evidence="9">
    <location>
        <begin position="436"/>
        <end position="458"/>
    </location>
</feature>
<evidence type="ECO:0000256" key="3">
    <source>
        <dbReference type="ARBA" id="ARBA00022448"/>
    </source>
</evidence>